<gene>
    <name evidence="2" type="ORF">ACFPH6_05065</name>
</gene>
<name>A0ABV8YHB5_9ACTN</name>
<keyword evidence="1" id="KW-1133">Transmembrane helix</keyword>
<dbReference type="EMBL" id="JBHSFG010000011">
    <property type="protein sequence ID" value="MFC4463937.1"/>
    <property type="molecule type" value="Genomic_DNA"/>
</dbReference>
<protein>
    <submittedName>
        <fullName evidence="2">Uncharacterized protein</fullName>
    </submittedName>
</protein>
<feature type="transmembrane region" description="Helical" evidence="1">
    <location>
        <begin position="18"/>
        <end position="36"/>
    </location>
</feature>
<evidence type="ECO:0000313" key="2">
    <source>
        <dbReference type="EMBL" id="MFC4463937.1"/>
    </source>
</evidence>
<dbReference type="Proteomes" id="UP001596012">
    <property type="component" value="Unassembled WGS sequence"/>
</dbReference>
<comment type="caution">
    <text evidence="2">The sequence shown here is derived from an EMBL/GenBank/DDBJ whole genome shotgun (WGS) entry which is preliminary data.</text>
</comment>
<keyword evidence="3" id="KW-1185">Reference proteome</keyword>
<sequence length="229" mass="25187">MLTAINSVLSILDLIPDWTLPVLVLITGSYAWIIANRETTDPERKVQYVTAIAIVTGVLTYGLAVHQWPVLAGVDEKKPVAKADPVPLKKKPKLQVTSLREGQCIPHKVNVQGTGAIPSDTQIWVAHANDVEGGVPAETLMNVQRAKNIDGRPNLWQTGEFAIGDGRDSRSFWIYVYALPVEAGHAIAHQLYPDGFREKWPHWQNGLDAPIEGAKQLGVFKVNRSEQGC</sequence>
<keyword evidence="1" id="KW-0472">Membrane</keyword>
<keyword evidence="1" id="KW-0812">Transmembrane</keyword>
<organism evidence="2 3">
    <name type="scientific">Streptomyces xiangluensis</name>
    <dbReference type="NCBI Taxonomy" id="2665720"/>
    <lineage>
        <taxon>Bacteria</taxon>
        <taxon>Bacillati</taxon>
        <taxon>Actinomycetota</taxon>
        <taxon>Actinomycetes</taxon>
        <taxon>Kitasatosporales</taxon>
        <taxon>Streptomycetaceae</taxon>
        <taxon>Streptomyces</taxon>
    </lineage>
</organism>
<evidence type="ECO:0000313" key="3">
    <source>
        <dbReference type="Proteomes" id="UP001596012"/>
    </source>
</evidence>
<proteinExistence type="predicted"/>
<reference evidence="3" key="1">
    <citation type="journal article" date="2019" name="Int. J. Syst. Evol. Microbiol.">
        <title>The Global Catalogue of Microorganisms (GCM) 10K type strain sequencing project: providing services to taxonomists for standard genome sequencing and annotation.</title>
        <authorList>
            <consortium name="The Broad Institute Genomics Platform"/>
            <consortium name="The Broad Institute Genome Sequencing Center for Infectious Disease"/>
            <person name="Wu L."/>
            <person name="Ma J."/>
        </authorList>
    </citation>
    <scope>NUCLEOTIDE SEQUENCE [LARGE SCALE GENOMIC DNA]</scope>
    <source>
        <strain evidence="3">DT43</strain>
    </source>
</reference>
<dbReference type="RefSeq" id="WP_386337799.1">
    <property type="nucleotide sequence ID" value="NZ_JBHSFG010000011.1"/>
</dbReference>
<feature type="transmembrane region" description="Helical" evidence="1">
    <location>
        <begin position="48"/>
        <end position="68"/>
    </location>
</feature>
<accession>A0ABV8YHB5</accession>
<evidence type="ECO:0000256" key="1">
    <source>
        <dbReference type="SAM" id="Phobius"/>
    </source>
</evidence>